<dbReference type="SMART" id="SM00829">
    <property type="entry name" value="PKS_ER"/>
    <property type="match status" value="1"/>
</dbReference>
<reference evidence="2 3" key="1">
    <citation type="submission" date="2016-10" db="EMBL/GenBank/DDBJ databases">
        <authorList>
            <person name="de Groot N.N."/>
        </authorList>
    </citation>
    <scope>NUCLEOTIDE SEQUENCE [LARGE SCALE GENOMIC DNA]</scope>
    <source>
        <strain evidence="2 3">CGMCC 4.2023</strain>
    </source>
</reference>
<dbReference type="OrthoDB" id="9805883at2"/>
<evidence type="ECO:0000259" key="1">
    <source>
        <dbReference type="SMART" id="SM00829"/>
    </source>
</evidence>
<dbReference type="Proteomes" id="UP000236754">
    <property type="component" value="Unassembled WGS sequence"/>
</dbReference>
<dbReference type="Gene3D" id="3.40.50.720">
    <property type="entry name" value="NAD(P)-binding Rossmann-like Domain"/>
    <property type="match status" value="1"/>
</dbReference>
<proteinExistence type="predicted"/>
<dbReference type="PANTHER" id="PTHR43677">
    <property type="entry name" value="SHORT-CHAIN DEHYDROGENASE/REDUCTASE"/>
    <property type="match status" value="1"/>
</dbReference>
<dbReference type="InterPro" id="IPR020843">
    <property type="entry name" value="ER"/>
</dbReference>
<dbReference type="SUPFAM" id="SSF50129">
    <property type="entry name" value="GroES-like"/>
    <property type="match status" value="1"/>
</dbReference>
<dbReference type="InterPro" id="IPR011032">
    <property type="entry name" value="GroES-like_sf"/>
</dbReference>
<organism evidence="2 3">
    <name type="scientific">Actinacidiphila yanglinensis</name>
    <dbReference type="NCBI Taxonomy" id="310779"/>
    <lineage>
        <taxon>Bacteria</taxon>
        <taxon>Bacillati</taxon>
        <taxon>Actinomycetota</taxon>
        <taxon>Actinomycetes</taxon>
        <taxon>Kitasatosporales</taxon>
        <taxon>Streptomycetaceae</taxon>
        <taxon>Actinacidiphila</taxon>
    </lineage>
</organism>
<evidence type="ECO:0000313" key="2">
    <source>
        <dbReference type="EMBL" id="SEG88548.1"/>
    </source>
</evidence>
<feature type="domain" description="Enoyl reductase (ER)" evidence="1">
    <location>
        <begin position="10"/>
        <end position="313"/>
    </location>
</feature>
<sequence>MKSVELTAAGAYRLVEAEQPRPGPGEVAVRVAWAGIQYGDVLVRDGHFPVPRPFVPGFEVAGHITAVGAGVDPARAGEAVLALPPAGGYAEVAVAPAALAVPVGAVSLRDAAGLGWGGPTAYDLVYGAARIRPGDRVLVHAAAGGVGILAGQLARAAGAASVTGVAGTPARAAHAAGFGYGRTLTRAEFAAGALAAERFDAVLDPVGGATREASLALLADHGRLVAYGSIATSEPVRVASDELLARGLSLLTHNGNLLGRTHPERLAASMRAALDLVAAGDLRVGISAAYELADLATAVHRLGAGVTLGKSVVRVAPPAPDGSATADRKS</sequence>
<keyword evidence="3" id="KW-1185">Reference proteome</keyword>
<dbReference type="InterPro" id="IPR013154">
    <property type="entry name" value="ADH-like_N"/>
</dbReference>
<dbReference type="Pfam" id="PF08240">
    <property type="entry name" value="ADH_N"/>
    <property type="match status" value="1"/>
</dbReference>
<evidence type="ECO:0000313" key="3">
    <source>
        <dbReference type="Proteomes" id="UP000236754"/>
    </source>
</evidence>
<dbReference type="InterPro" id="IPR036291">
    <property type="entry name" value="NAD(P)-bd_dom_sf"/>
</dbReference>
<dbReference type="InterPro" id="IPR051397">
    <property type="entry name" value="Zn-ADH-like_protein"/>
</dbReference>
<dbReference type="SUPFAM" id="SSF51735">
    <property type="entry name" value="NAD(P)-binding Rossmann-fold domains"/>
    <property type="match status" value="1"/>
</dbReference>
<dbReference type="PROSITE" id="PS01162">
    <property type="entry name" value="QOR_ZETA_CRYSTAL"/>
    <property type="match status" value="1"/>
</dbReference>
<dbReference type="GO" id="GO:0016491">
    <property type="term" value="F:oxidoreductase activity"/>
    <property type="evidence" value="ECO:0007669"/>
    <property type="project" value="InterPro"/>
</dbReference>
<dbReference type="Pfam" id="PF13602">
    <property type="entry name" value="ADH_zinc_N_2"/>
    <property type="match status" value="1"/>
</dbReference>
<dbReference type="GO" id="GO:0008270">
    <property type="term" value="F:zinc ion binding"/>
    <property type="evidence" value="ECO:0007669"/>
    <property type="project" value="InterPro"/>
</dbReference>
<name>A0A1H6DTF7_9ACTN</name>
<accession>A0A1H6DTF7</accession>
<dbReference type="AlphaFoldDB" id="A0A1H6DTF7"/>
<dbReference type="PANTHER" id="PTHR43677:SF4">
    <property type="entry name" value="QUINONE OXIDOREDUCTASE-LIKE PROTEIN 2"/>
    <property type="match status" value="1"/>
</dbReference>
<dbReference type="EMBL" id="FNVU01000019">
    <property type="protein sequence ID" value="SEG88548.1"/>
    <property type="molecule type" value="Genomic_DNA"/>
</dbReference>
<dbReference type="Gene3D" id="3.90.180.10">
    <property type="entry name" value="Medium-chain alcohol dehydrogenases, catalytic domain"/>
    <property type="match status" value="1"/>
</dbReference>
<protein>
    <submittedName>
        <fullName evidence="2">NADPH2:quinone reductase</fullName>
    </submittedName>
</protein>
<gene>
    <name evidence="2" type="ORF">SAMN05216223_11989</name>
</gene>
<dbReference type="InterPro" id="IPR002364">
    <property type="entry name" value="Quin_OxRdtase/zeta-crystal_CS"/>
</dbReference>
<dbReference type="RefSeq" id="WP_103889530.1">
    <property type="nucleotide sequence ID" value="NZ_FNVU01000019.1"/>
</dbReference>